<protein>
    <submittedName>
        <fullName evidence="3">Uncharacterized protein</fullName>
    </submittedName>
</protein>
<feature type="transmembrane region" description="Helical" evidence="2">
    <location>
        <begin position="47"/>
        <end position="68"/>
    </location>
</feature>
<comment type="caution">
    <text evidence="3">The sequence shown here is derived from an EMBL/GenBank/DDBJ whole genome shotgun (WGS) entry which is preliminary data.</text>
</comment>
<reference evidence="3 4" key="1">
    <citation type="submission" date="2020-06" db="EMBL/GenBank/DDBJ databases">
        <title>Mogibacterium timidum strain W9173 genomic sequence.</title>
        <authorList>
            <person name="Wade W.G."/>
            <person name="Johnston C.D."/>
            <person name="Chen T."/>
            <person name="Dewhirst F.E."/>
        </authorList>
    </citation>
    <scope>NUCLEOTIDE SEQUENCE [LARGE SCALE GENOMIC DNA]</scope>
    <source>
        <strain evidence="3 4">W9173</strain>
    </source>
</reference>
<feature type="transmembrane region" description="Helical" evidence="2">
    <location>
        <begin position="20"/>
        <end position="41"/>
    </location>
</feature>
<evidence type="ECO:0000256" key="1">
    <source>
        <dbReference type="SAM" id="MobiDB-lite"/>
    </source>
</evidence>
<dbReference type="AlphaFoldDB" id="A0A7Y9B0R6"/>
<evidence type="ECO:0000313" key="3">
    <source>
        <dbReference type="EMBL" id="NWO22716.1"/>
    </source>
</evidence>
<sequence>MANKKNSKYEKPGGMKKGRIGVGIFIVAAVIADTVMIRGYMNGGKSATLGAMIILMTIVYLTVAVSLIRLIIRMEKQMAADEQEQTEAEEQAQKAGKGAAYKSLKKKSRNK</sequence>
<dbReference type="EMBL" id="JABXYR010000001">
    <property type="protein sequence ID" value="NWO22716.1"/>
    <property type="molecule type" value="Genomic_DNA"/>
</dbReference>
<name>A0A7Y9B0R6_9FIRM</name>
<keyword evidence="2" id="KW-0472">Membrane</keyword>
<keyword evidence="2" id="KW-0812">Transmembrane</keyword>
<gene>
    <name evidence="3" type="ORF">HW270_01235</name>
</gene>
<dbReference type="RefSeq" id="WP_009643425.1">
    <property type="nucleotide sequence ID" value="NZ_CAJPUB010000005.1"/>
</dbReference>
<feature type="region of interest" description="Disordered" evidence="1">
    <location>
        <begin position="81"/>
        <end position="111"/>
    </location>
</feature>
<dbReference type="Proteomes" id="UP000526307">
    <property type="component" value="Unassembled WGS sequence"/>
</dbReference>
<evidence type="ECO:0000256" key="2">
    <source>
        <dbReference type="SAM" id="Phobius"/>
    </source>
</evidence>
<organism evidence="3 4">
    <name type="scientific">Mogibacterium timidum</name>
    <dbReference type="NCBI Taxonomy" id="35519"/>
    <lineage>
        <taxon>Bacteria</taxon>
        <taxon>Bacillati</taxon>
        <taxon>Bacillota</taxon>
        <taxon>Clostridia</taxon>
        <taxon>Peptostreptococcales</taxon>
        <taxon>Anaerovoracaceae</taxon>
        <taxon>Mogibacterium</taxon>
    </lineage>
</organism>
<evidence type="ECO:0000313" key="4">
    <source>
        <dbReference type="Proteomes" id="UP000526307"/>
    </source>
</evidence>
<keyword evidence="4" id="KW-1185">Reference proteome</keyword>
<keyword evidence="2" id="KW-1133">Transmembrane helix</keyword>
<feature type="compositionally biased region" description="Acidic residues" evidence="1">
    <location>
        <begin position="81"/>
        <end position="90"/>
    </location>
</feature>
<accession>A0A7Y9B0R6</accession>
<proteinExistence type="predicted"/>